<dbReference type="EMBL" id="BAABBU010000006">
    <property type="protein sequence ID" value="GAA4128576.1"/>
    <property type="molecule type" value="Genomic_DNA"/>
</dbReference>
<name>A0ABP7XZY5_9ACTN</name>
<dbReference type="Proteomes" id="UP001501845">
    <property type="component" value="Unassembled WGS sequence"/>
</dbReference>
<evidence type="ECO:0000313" key="2">
    <source>
        <dbReference type="EMBL" id="GAA4128576.1"/>
    </source>
</evidence>
<keyword evidence="3" id="KW-1185">Reference proteome</keyword>
<sequence>MSTAFPVGTGAAYARAGVSRRAHARPDTARTTGYPARRGGRVPRQVRERPPTHSAQMTNPEKAIITTDQTG</sequence>
<protein>
    <submittedName>
        <fullName evidence="2">Uncharacterized protein</fullName>
    </submittedName>
</protein>
<gene>
    <name evidence="2" type="ORF">GCM10022285_15200</name>
</gene>
<proteinExistence type="predicted"/>
<organism evidence="2 3">
    <name type="scientific">Streptomyces tunisiensis</name>
    <dbReference type="NCBI Taxonomy" id="948699"/>
    <lineage>
        <taxon>Bacteria</taxon>
        <taxon>Bacillati</taxon>
        <taxon>Actinomycetota</taxon>
        <taxon>Actinomycetes</taxon>
        <taxon>Kitasatosporales</taxon>
        <taxon>Streptomycetaceae</taxon>
        <taxon>Streptomyces</taxon>
    </lineage>
</organism>
<evidence type="ECO:0000256" key="1">
    <source>
        <dbReference type="SAM" id="MobiDB-lite"/>
    </source>
</evidence>
<comment type="caution">
    <text evidence="2">The sequence shown here is derived from an EMBL/GenBank/DDBJ whole genome shotgun (WGS) entry which is preliminary data.</text>
</comment>
<feature type="region of interest" description="Disordered" evidence="1">
    <location>
        <begin position="1"/>
        <end position="71"/>
    </location>
</feature>
<evidence type="ECO:0000313" key="3">
    <source>
        <dbReference type="Proteomes" id="UP001501845"/>
    </source>
</evidence>
<accession>A0ABP7XZY5</accession>
<reference evidence="3" key="1">
    <citation type="journal article" date="2019" name="Int. J. Syst. Evol. Microbiol.">
        <title>The Global Catalogue of Microorganisms (GCM) 10K type strain sequencing project: providing services to taxonomists for standard genome sequencing and annotation.</title>
        <authorList>
            <consortium name="The Broad Institute Genomics Platform"/>
            <consortium name="The Broad Institute Genome Sequencing Center for Infectious Disease"/>
            <person name="Wu L."/>
            <person name="Ma J."/>
        </authorList>
    </citation>
    <scope>NUCLEOTIDE SEQUENCE [LARGE SCALE GENOMIC DNA]</scope>
    <source>
        <strain evidence="3">JCM 17589</strain>
    </source>
</reference>